<dbReference type="Proteomes" id="UP000324222">
    <property type="component" value="Unassembled WGS sequence"/>
</dbReference>
<name>A0A5B7EX93_PORTR</name>
<evidence type="ECO:0000313" key="1">
    <source>
        <dbReference type="EMBL" id="MPC39660.1"/>
    </source>
</evidence>
<dbReference type="AlphaFoldDB" id="A0A5B7EX93"/>
<sequence>MALSYTNLSVEMCPNTEGVERPEMICLALLVWAAPVLLGESVSDPRGAGGRTEVFGHVLVWAWTAQGVGGCYVRRAAGGTTQHHQHIITSASQHHLVWVTVEQRWVRCVKCTTAS</sequence>
<comment type="caution">
    <text evidence="1">The sequence shown here is derived from an EMBL/GenBank/DDBJ whole genome shotgun (WGS) entry which is preliminary data.</text>
</comment>
<accession>A0A5B7EX93</accession>
<reference evidence="1 2" key="1">
    <citation type="submission" date="2019-05" db="EMBL/GenBank/DDBJ databases">
        <title>Another draft genome of Portunus trituberculatus and its Hox gene families provides insights of decapod evolution.</title>
        <authorList>
            <person name="Jeong J.-H."/>
            <person name="Song I."/>
            <person name="Kim S."/>
            <person name="Choi T."/>
            <person name="Kim D."/>
            <person name="Ryu S."/>
            <person name="Kim W."/>
        </authorList>
    </citation>
    <scope>NUCLEOTIDE SEQUENCE [LARGE SCALE GENOMIC DNA]</scope>
    <source>
        <tissue evidence="1">Muscle</tissue>
    </source>
</reference>
<keyword evidence="2" id="KW-1185">Reference proteome</keyword>
<protein>
    <submittedName>
        <fullName evidence="1">Uncharacterized protein</fullName>
    </submittedName>
</protein>
<gene>
    <name evidence="1" type="ORF">E2C01_033205</name>
</gene>
<dbReference type="EMBL" id="VSRR010004434">
    <property type="protein sequence ID" value="MPC39660.1"/>
    <property type="molecule type" value="Genomic_DNA"/>
</dbReference>
<organism evidence="1 2">
    <name type="scientific">Portunus trituberculatus</name>
    <name type="common">Swimming crab</name>
    <name type="synonym">Neptunus trituberculatus</name>
    <dbReference type="NCBI Taxonomy" id="210409"/>
    <lineage>
        <taxon>Eukaryota</taxon>
        <taxon>Metazoa</taxon>
        <taxon>Ecdysozoa</taxon>
        <taxon>Arthropoda</taxon>
        <taxon>Crustacea</taxon>
        <taxon>Multicrustacea</taxon>
        <taxon>Malacostraca</taxon>
        <taxon>Eumalacostraca</taxon>
        <taxon>Eucarida</taxon>
        <taxon>Decapoda</taxon>
        <taxon>Pleocyemata</taxon>
        <taxon>Brachyura</taxon>
        <taxon>Eubrachyura</taxon>
        <taxon>Portunoidea</taxon>
        <taxon>Portunidae</taxon>
        <taxon>Portuninae</taxon>
        <taxon>Portunus</taxon>
    </lineage>
</organism>
<proteinExistence type="predicted"/>
<evidence type="ECO:0000313" key="2">
    <source>
        <dbReference type="Proteomes" id="UP000324222"/>
    </source>
</evidence>